<sequence length="237" mass="26246">MFRSLIRHPRTQALLAGLIGRYLGFCYRTTRWSLVGEANILPFARDTKPLIVAFWHERLPMMPMLWTVVHDQYPETAHWMPHVLVSQHRDGRFIGNIVSRFRLVMVHGSTSRGGAAAMRSLLKVLREGNPVAITPDGPRGPRREANEGVAQIAGLGRFPVMATAAATRRHRLLPSWDRMMLPLPFTRGVLVCRPPITVEAGDTAAGAALIAQALNEACDLADSWIAGGAQDTESRRV</sequence>
<organism evidence="2 3">
    <name type="scientific">Teichococcus aerophilus</name>
    <dbReference type="NCBI Taxonomy" id="1224513"/>
    <lineage>
        <taxon>Bacteria</taxon>
        <taxon>Pseudomonadati</taxon>
        <taxon>Pseudomonadota</taxon>
        <taxon>Alphaproteobacteria</taxon>
        <taxon>Acetobacterales</taxon>
        <taxon>Roseomonadaceae</taxon>
        <taxon>Roseomonas</taxon>
    </lineage>
</organism>
<keyword evidence="2" id="KW-0012">Acyltransferase</keyword>
<gene>
    <name evidence="2" type="ORF">IBL26_24500</name>
</gene>
<dbReference type="CDD" id="cd07983">
    <property type="entry name" value="LPLAT_DUF374-like"/>
    <property type="match status" value="1"/>
</dbReference>
<keyword evidence="2" id="KW-0808">Transferase</keyword>
<reference evidence="2 3" key="1">
    <citation type="journal article" date="2013" name="Int. J. Syst. Evol. Microbiol.">
        <title>Roseomonas aerophila sp. nov., isolated from air.</title>
        <authorList>
            <person name="Kim S.J."/>
            <person name="Weon H.Y."/>
            <person name="Ahn J.H."/>
            <person name="Hong S.B."/>
            <person name="Seok S.J."/>
            <person name="Whang K.S."/>
            <person name="Kwon S.W."/>
        </authorList>
    </citation>
    <scope>NUCLEOTIDE SEQUENCE [LARGE SCALE GENOMIC DNA]</scope>
    <source>
        <strain evidence="2 3">NBRC 108923</strain>
    </source>
</reference>
<evidence type="ECO:0000259" key="1">
    <source>
        <dbReference type="Pfam" id="PF04028"/>
    </source>
</evidence>
<dbReference type="InterPro" id="IPR007172">
    <property type="entry name" value="DUF374"/>
</dbReference>
<evidence type="ECO:0000313" key="2">
    <source>
        <dbReference type="EMBL" id="MBC9210014.1"/>
    </source>
</evidence>
<protein>
    <submittedName>
        <fullName evidence="2">Lysophospholipid acyltransferase family protein</fullName>
    </submittedName>
</protein>
<dbReference type="Pfam" id="PF04028">
    <property type="entry name" value="DUF374"/>
    <property type="match status" value="1"/>
</dbReference>
<dbReference type="RefSeq" id="WP_187787130.1">
    <property type="nucleotide sequence ID" value="NZ_JACTVA010000091.1"/>
</dbReference>
<dbReference type="GO" id="GO:0016746">
    <property type="term" value="F:acyltransferase activity"/>
    <property type="evidence" value="ECO:0007669"/>
    <property type="project" value="UniProtKB-KW"/>
</dbReference>
<proteinExistence type="predicted"/>
<dbReference type="EMBL" id="JACTVA010000091">
    <property type="protein sequence ID" value="MBC9210014.1"/>
    <property type="molecule type" value="Genomic_DNA"/>
</dbReference>
<feature type="domain" description="DUF374" evidence="1">
    <location>
        <begin position="82"/>
        <end position="142"/>
    </location>
</feature>
<dbReference type="Proteomes" id="UP000626026">
    <property type="component" value="Unassembled WGS sequence"/>
</dbReference>
<evidence type="ECO:0000313" key="3">
    <source>
        <dbReference type="Proteomes" id="UP000626026"/>
    </source>
</evidence>
<name>A0ABR7RTM7_9PROT</name>
<accession>A0ABR7RTM7</accession>
<keyword evidence="3" id="KW-1185">Reference proteome</keyword>
<comment type="caution">
    <text evidence="2">The sequence shown here is derived from an EMBL/GenBank/DDBJ whole genome shotgun (WGS) entry which is preliminary data.</text>
</comment>